<dbReference type="EMBL" id="JAIZAY010000005">
    <property type="protein sequence ID" value="KAJ8041276.1"/>
    <property type="molecule type" value="Genomic_DNA"/>
</dbReference>
<organism evidence="1 2">
    <name type="scientific">Holothuria leucospilota</name>
    <name type="common">Black long sea cucumber</name>
    <name type="synonym">Mertensiothuria leucospilota</name>
    <dbReference type="NCBI Taxonomy" id="206669"/>
    <lineage>
        <taxon>Eukaryota</taxon>
        <taxon>Metazoa</taxon>
        <taxon>Echinodermata</taxon>
        <taxon>Eleutherozoa</taxon>
        <taxon>Echinozoa</taxon>
        <taxon>Holothuroidea</taxon>
        <taxon>Aspidochirotacea</taxon>
        <taxon>Aspidochirotida</taxon>
        <taxon>Holothuriidae</taxon>
        <taxon>Holothuria</taxon>
    </lineage>
</organism>
<sequence length="67" mass="7415">MSAVVSSVIKSSSIHLRNIGRVRKYLSTDECMAVQCLTTLRIDCCSTLLGGINKNHSYQKTLKKNAK</sequence>
<evidence type="ECO:0000313" key="1">
    <source>
        <dbReference type="EMBL" id="KAJ8041276.1"/>
    </source>
</evidence>
<protein>
    <submittedName>
        <fullName evidence="1">Uncharacterized protein</fullName>
    </submittedName>
</protein>
<evidence type="ECO:0000313" key="2">
    <source>
        <dbReference type="Proteomes" id="UP001152320"/>
    </source>
</evidence>
<dbReference type="Proteomes" id="UP001152320">
    <property type="component" value="Chromosome 5"/>
</dbReference>
<dbReference type="AlphaFoldDB" id="A0A9Q1C9L2"/>
<keyword evidence="2" id="KW-1185">Reference proteome</keyword>
<accession>A0A9Q1C9L2</accession>
<name>A0A9Q1C9L2_HOLLE</name>
<gene>
    <name evidence="1" type="ORF">HOLleu_12048</name>
</gene>
<proteinExistence type="predicted"/>
<comment type="caution">
    <text evidence="1">The sequence shown here is derived from an EMBL/GenBank/DDBJ whole genome shotgun (WGS) entry which is preliminary data.</text>
</comment>
<reference evidence="1" key="1">
    <citation type="submission" date="2021-10" db="EMBL/GenBank/DDBJ databases">
        <title>Tropical sea cucumber genome reveals ecological adaptation and Cuvierian tubules defense mechanism.</title>
        <authorList>
            <person name="Chen T."/>
        </authorList>
    </citation>
    <scope>NUCLEOTIDE SEQUENCE</scope>
    <source>
        <strain evidence="1">Nanhai2018</strain>
        <tissue evidence="1">Muscle</tissue>
    </source>
</reference>